<accession>A0A6I5RNR0</accession>
<dbReference type="RefSeq" id="WP_163934784.1">
    <property type="nucleotide sequence ID" value="NZ_BMQU01000016.1"/>
</dbReference>
<protein>
    <submittedName>
        <fullName evidence="1">Cation transporter</fullName>
    </submittedName>
</protein>
<dbReference type="AlphaFoldDB" id="A0A6I5RNR0"/>
<name>A0A6I5RNR0_9PSED</name>
<organism evidence="1 2">
    <name type="scientific">Pseudomonas laurentiana</name>
    <dbReference type="NCBI Taxonomy" id="2364649"/>
    <lineage>
        <taxon>Bacteria</taxon>
        <taxon>Pseudomonadati</taxon>
        <taxon>Pseudomonadota</taxon>
        <taxon>Gammaproteobacteria</taxon>
        <taxon>Pseudomonadales</taxon>
        <taxon>Pseudomonadaceae</taxon>
        <taxon>Pseudomonas</taxon>
    </lineage>
</organism>
<reference evidence="1 2" key="1">
    <citation type="submission" date="2020-02" db="EMBL/GenBank/DDBJ databases">
        <title>Broccoli isolated Pseudomonas sp.</title>
        <authorList>
            <person name="Fujikawa T."/>
            <person name="Sawada H."/>
        </authorList>
    </citation>
    <scope>NUCLEOTIDE SEQUENCE [LARGE SCALE GENOMIC DNA]</scope>
    <source>
        <strain evidence="1 2">JCM 32154</strain>
    </source>
</reference>
<dbReference type="InterPro" id="IPR045508">
    <property type="entry name" value="DUF6482"/>
</dbReference>
<proteinExistence type="predicted"/>
<dbReference type="Proteomes" id="UP000471751">
    <property type="component" value="Unassembled WGS sequence"/>
</dbReference>
<keyword evidence="2" id="KW-1185">Reference proteome</keyword>
<comment type="caution">
    <text evidence="1">The sequence shown here is derived from an EMBL/GenBank/DDBJ whole genome shotgun (WGS) entry which is preliminary data.</text>
</comment>
<dbReference type="EMBL" id="JAAHBT010000074">
    <property type="protein sequence ID" value="NES09782.1"/>
    <property type="molecule type" value="Genomic_DNA"/>
</dbReference>
<dbReference type="Pfam" id="PF20090">
    <property type="entry name" value="DUF6482"/>
    <property type="match status" value="1"/>
</dbReference>
<evidence type="ECO:0000313" key="2">
    <source>
        <dbReference type="Proteomes" id="UP000471751"/>
    </source>
</evidence>
<gene>
    <name evidence="1" type="ORF">G3O07_08610</name>
</gene>
<evidence type="ECO:0000313" key="1">
    <source>
        <dbReference type="EMBL" id="NES09782.1"/>
    </source>
</evidence>
<sequence length="101" mass="11142">MNLQQLSGFADAGRVDELNLVSLEGGIYVLQALMEGKLHPLLDEQGHNLCLRSTTHAREVLQHLPEIPCLLVQKVVHDEMCGLGNSADAPLKLPFSIRSTW</sequence>